<dbReference type="InterPro" id="IPR006629">
    <property type="entry name" value="LITAF"/>
</dbReference>
<dbReference type="Pfam" id="PF10601">
    <property type="entry name" value="zf-LITAF-like"/>
    <property type="match status" value="1"/>
</dbReference>
<reference evidence="8 9" key="1">
    <citation type="journal article" date="2018" name="Front. Microbiol.">
        <title>Genomic and genetic insights into a cosmopolitan fungus, Paecilomyces variotii (Eurotiales).</title>
        <authorList>
            <person name="Urquhart A.S."/>
            <person name="Mondo S.J."/>
            <person name="Makela M.R."/>
            <person name="Hane J.K."/>
            <person name="Wiebenga A."/>
            <person name="He G."/>
            <person name="Mihaltcheva S."/>
            <person name="Pangilinan J."/>
            <person name="Lipzen A."/>
            <person name="Barry K."/>
            <person name="de Vries R.P."/>
            <person name="Grigoriev I.V."/>
            <person name="Idnurm A."/>
        </authorList>
    </citation>
    <scope>NUCLEOTIDE SEQUENCE [LARGE SCALE GENOMIC DNA]</scope>
    <source>
        <strain evidence="8 9">CBS 101075</strain>
    </source>
</reference>
<dbReference type="AlphaFoldDB" id="A0A443HVP3"/>
<dbReference type="RefSeq" id="XP_028485543.1">
    <property type="nucleotide sequence ID" value="XM_028630347.1"/>
</dbReference>
<comment type="caution">
    <text evidence="8">The sequence shown here is derived from an EMBL/GenBank/DDBJ whole genome shotgun (WGS) entry which is preliminary data.</text>
</comment>
<feature type="domain" description="LITAF" evidence="7">
    <location>
        <begin position="58"/>
        <end position="139"/>
    </location>
</feature>
<dbReference type="STRING" id="264951.A0A443HVP3"/>
<evidence type="ECO:0000256" key="6">
    <source>
        <dbReference type="SAM" id="MobiDB-lite"/>
    </source>
</evidence>
<evidence type="ECO:0000256" key="5">
    <source>
        <dbReference type="ARBA" id="ARBA00023136"/>
    </source>
</evidence>
<keyword evidence="9" id="KW-1185">Reference proteome</keyword>
<protein>
    <submittedName>
        <fullName evidence="8">Putative lipopolysaccharide-induced transcription factor</fullName>
    </submittedName>
</protein>
<gene>
    <name evidence="8" type="ORF">C8Q69DRAFT_462961</name>
</gene>
<evidence type="ECO:0000256" key="1">
    <source>
        <dbReference type="ARBA" id="ARBA00004170"/>
    </source>
</evidence>
<dbReference type="PANTHER" id="PTHR23292:SF6">
    <property type="entry name" value="FI16602P1-RELATED"/>
    <property type="match status" value="1"/>
</dbReference>
<accession>A0A443HVP3</accession>
<dbReference type="PROSITE" id="PS51837">
    <property type="entry name" value="LITAF"/>
    <property type="match status" value="1"/>
</dbReference>
<dbReference type="VEuPathDB" id="FungiDB:C8Q69DRAFT_462961"/>
<dbReference type="PANTHER" id="PTHR23292">
    <property type="entry name" value="LIPOPOLYSACCHARIDE-INDUCED TUMOR NECROSIS FACTOR-ALPHA FACTOR"/>
    <property type="match status" value="1"/>
</dbReference>
<dbReference type="GO" id="GO:0016020">
    <property type="term" value="C:membrane"/>
    <property type="evidence" value="ECO:0007669"/>
    <property type="project" value="UniProtKB-SubCell"/>
</dbReference>
<keyword evidence="5" id="KW-0472">Membrane</keyword>
<dbReference type="SMART" id="SM00714">
    <property type="entry name" value="LITAF"/>
    <property type="match status" value="1"/>
</dbReference>
<evidence type="ECO:0000313" key="8">
    <source>
        <dbReference type="EMBL" id="RWQ95898.1"/>
    </source>
</evidence>
<dbReference type="InterPro" id="IPR037519">
    <property type="entry name" value="LITAF_fam"/>
</dbReference>
<evidence type="ECO:0000256" key="3">
    <source>
        <dbReference type="ARBA" id="ARBA00022723"/>
    </source>
</evidence>
<name>A0A443HVP3_BYSSP</name>
<evidence type="ECO:0000313" key="9">
    <source>
        <dbReference type="Proteomes" id="UP000283841"/>
    </source>
</evidence>
<feature type="region of interest" description="Disordered" evidence="6">
    <location>
        <begin position="1"/>
        <end position="54"/>
    </location>
</feature>
<keyword evidence="3" id="KW-0479">Metal-binding</keyword>
<evidence type="ECO:0000259" key="7">
    <source>
        <dbReference type="PROSITE" id="PS51837"/>
    </source>
</evidence>
<feature type="compositionally biased region" description="Polar residues" evidence="6">
    <location>
        <begin position="1"/>
        <end position="16"/>
    </location>
</feature>
<dbReference type="GO" id="GO:0008270">
    <property type="term" value="F:zinc ion binding"/>
    <property type="evidence" value="ECO:0007669"/>
    <property type="project" value="TreeGrafter"/>
</dbReference>
<comment type="subcellular location">
    <subcellularLocation>
        <location evidence="1">Membrane</location>
        <topology evidence="1">Peripheral membrane protein</topology>
    </subcellularLocation>
</comment>
<dbReference type="GeneID" id="39599624"/>
<comment type="similarity">
    <text evidence="2">Belongs to the CDIP1/LITAF family.</text>
</comment>
<organism evidence="8 9">
    <name type="scientific">Byssochlamys spectabilis</name>
    <name type="common">Paecilomyces variotii</name>
    <dbReference type="NCBI Taxonomy" id="264951"/>
    <lineage>
        <taxon>Eukaryota</taxon>
        <taxon>Fungi</taxon>
        <taxon>Dikarya</taxon>
        <taxon>Ascomycota</taxon>
        <taxon>Pezizomycotina</taxon>
        <taxon>Eurotiomycetes</taxon>
        <taxon>Eurotiomycetidae</taxon>
        <taxon>Eurotiales</taxon>
        <taxon>Thermoascaceae</taxon>
        <taxon>Paecilomyces</taxon>
    </lineage>
</organism>
<dbReference type="Proteomes" id="UP000283841">
    <property type="component" value="Unassembled WGS sequence"/>
</dbReference>
<dbReference type="EMBL" id="RCNU01000004">
    <property type="protein sequence ID" value="RWQ95898.1"/>
    <property type="molecule type" value="Genomic_DNA"/>
</dbReference>
<evidence type="ECO:0000256" key="4">
    <source>
        <dbReference type="ARBA" id="ARBA00022833"/>
    </source>
</evidence>
<keyword evidence="4" id="KW-0862">Zinc</keyword>
<proteinExistence type="inferred from homology"/>
<evidence type="ECO:0000256" key="2">
    <source>
        <dbReference type="ARBA" id="ARBA00005975"/>
    </source>
</evidence>
<sequence length="155" mass="16919">MSTGQDSKAQSPPSYETQDREAPNTDAIEPQTYPAHPDAAHTESKQPTGVYRPAVPGQNFTTAIPITSLSRNAAPVDCPACGVRSLTKVSYHSGNTTHVWALFICWCTCLGCIPYLVDSTKDVEHHCGNCGVLLATWHRSGSLEVNYQNMVQRRT</sequence>